<comment type="similarity">
    <text evidence="2">Belongs to the translokin family.</text>
</comment>
<evidence type="ECO:0000256" key="4">
    <source>
        <dbReference type="ARBA" id="ARBA00022701"/>
    </source>
</evidence>
<feature type="region of interest" description="Disordered" evidence="9">
    <location>
        <begin position="162"/>
        <end position="181"/>
    </location>
</feature>
<keyword evidence="5" id="KW-0175">Coiled coil</keyword>
<gene>
    <name evidence="13" type="primary">cep57l1</name>
    <name evidence="12" type="synonym">CEP57L1</name>
    <name evidence="12" type="ORF">AMEX_G1167</name>
</gene>
<comment type="subcellular location">
    <subcellularLocation>
        <location evidence="1">Cytoplasm</location>
        <location evidence="1">Cytoskeleton</location>
        <location evidence="1">Microtubule organizing center</location>
        <location evidence="1">Centrosome</location>
    </subcellularLocation>
</comment>
<dbReference type="KEGG" id="amex:103046812"/>
<proteinExistence type="inferred from homology"/>
<reference evidence="12 15" key="1">
    <citation type="submission" date="2021-07" db="EMBL/GenBank/DDBJ databases">
        <authorList>
            <person name="Imarazene B."/>
            <person name="Zahm M."/>
            <person name="Klopp C."/>
            <person name="Cabau C."/>
            <person name="Beille S."/>
            <person name="Jouanno E."/>
            <person name="Castinel A."/>
            <person name="Lluch J."/>
            <person name="Gil L."/>
            <person name="Kuchtly C."/>
            <person name="Lopez Roques C."/>
            <person name="Donnadieu C."/>
            <person name="Parrinello H."/>
            <person name="Journot L."/>
            <person name="Du K."/>
            <person name="Schartl M."/>
            <person name="Retaux S."/>
            <person name="Guiguen Y."/>
        </authorList>
    </citation>
    <scope>NUCLEOTIDE SEQUENCE [LARGE SCALE GENOMIC DNA]</scope>
    <source>
        <strain evidence="12">Pach_M1</strain>
        <tissue evidence="12">Testis</tissue>
    </source>
</reference>
<feature type="compositionally biased region" description="Basic and acidic residues" evidence="9">
    <location>
        <begin position="470"/>
        <end position="497"/>
    </location>
</feature>
<name>A0A8B9JXE3_ASTMX</name>
<dbReference type="GO" id="GO:0005813">
    <property type="term" value="C:centrosome"/>
    <property type="evidence" value="ECO:0007669"/>
    <property type="project" value="UniProtKB-SubCell"/>
</dbReference>
<dbReference type="PANTHER" id="PTHR19336:SF10">
    <property type="entry name" value="CENTROSOMAL PROTEIN CEP57L1"/>
    <property type="match status" value="1"/>
</dbReference>
<evidence type="ECO:0000259" key="10">
    <source>
        <dbReference type="Pfam" id="PF06657"/>
    </source>
</evidence>
<evidence type="ECO:0000256" key="1">
    <source>
        <dbReference type="ARBA" id="ARBA00004300"/>
    </source>
</evidence>
<dbReference type="GeneID" id="103046812"/>
<evidence type="ECO:0000256" key="6">
    <source>
        <dbReference type="ARBA" id="ARBA00023212"/>
    </source>
</evidence>
<evidence type="ECO:0000313" key="12">
    <source>
        <dbReference type="EMBL" id="KAG9282499.1"/>
    </source>
</evidence>
<dbReference type="OrthoDB" id="76453at2759"/>
<evidence type="ECO:0000259" key="11">
    <source>
        <dbReference type="Pfam" id="PF14073"/>
    </source>
</evidence>
<protein>
    <recommendedName>
        <fullName evidence="7">Centrosomal protein 57kDa-like protein 1</fullName>
    </recommendedName>
    <alternativeName>
        <fullName evidence="8">Cep57-related protein</fullName>
    </alternativeName>
</protein>
<dbReference type="GO" id="GO:0005874">
    <property type="term" value="C:microtubule"/>
    <property type="evidence" value="ECO:0007669"/>
    <property type="project" value="UniProtKB-KW"/>
</dbReference>
<dbReference type="GO" id="GO:0042802">
    <property type="term" value="F:identical protein binding"/>
    <property type="evidence" value="ECO:0007669"/>
    <property type="project" value="InterPro"/>
</dbReference>
<keyword evidence="4" id="KW-0493">Microtubule</keyword>
<keyword evidence="3" id="KW-0963">Cytoplasm</keyword>
<sequence length="497" mass="56404">MERELSLCLDSPSKHSYVGSFYNPPEKMSHQLCATTVPVRPDKVVKAVNLKKINAKTFQSDPEAGSRAVLAALKTLQEKMRRLELERKHAQRNVEQFSQAARQYASCTAQTELQLGAKEKDSSQRKELVSQLNSAEARCSLLEKQLDYMRRMVESAEREKIATVNKEERGHQNERSQPDLRFRDQLKKLERLENECLKLSNTQSEAERKIELLERKLLEEEHERKLVQEKAEELQRELAANLVSLSAVETKSKKKKSKEKALSSKKSVRTEVSVPQCLPKAKRLPFVAGTSTSPSHSVNANVQSVLHLMKTRQPRLCEKVRGLQSRTEPPYNRKSLHQAPPSSDGAAALGSLSELLLALQDELGQMSFEHQELVRQIDETDQHKLRDDLERELDCLVGRMEEKAGQISKLRKHQQTVQKLSQSSPKQKQRPRRAASADGRNLAGGGSGVRALPSSPVKASSSKTQRHRKVSQERLQLLKDTQKLRSSLREQDINWET</sequence>
<dbReference type="FunFam" id="1.20.58.90:FF:000003">
    <property type="entry name" value="Centrosomal protein of 57 kDa"/>
    <property type="match status" value="1"/>
</dbReference>
<dbReference type="GO" id="GO:0008017">
    <property type="term" value="F:microtubule binding"/>
    <property type="evidence" value="ECO:0007669"/>
    <property type="project" value="InterPro"/>
</dbReference>
<evidence type="ECO:0000313" key="15">
    <source>
        <dbReference type="Proteomes" id="UP000752171"/>
    </source>
</evidence>
<evidence type="ECO:0000313" key="14">
    <source>
        <dbReference type="Proteomes" id="UP000694621"/>
    </source>
</evidence>
<reference evidence="13" key="2">
    <citation type="submission" date="2025-05" db="UniProtKB">
        <authorList>
            <consortium name="Ensembl"/>
        </authorList>
    </citation>
    <scope>IDENTIFICATION</scope>
</reference>
<dbReference type="Gene3D" id="1.20.58.90">
    <property type="match status" value="1"/>
</dbReference>
<dbReference type="PANTHER" id="PTHR19336">
    <property type="entry name" value="UNCHARACTERIZED DUF1167"/>
    <property type="match status" value="1"/>
</dbReference>
<dbReference type="GO" id="GO:0043015">
    <property type="term" value="F:gamma-tubulin binding"/>
    <property type="evidence" value="ECO:0007669"/>
    <property type="project" value="InterPro"/>
</dbReference>
<evidence type="ECO:0000256" key="9">
    <source>
        <dbReference type="SAM" id="MobiDB-lite"/>
    </source>
</evidence>
<organism evidence="13 14">
    <name type="scientific">Astyanax mexicanus</name>
    <name type="common">Blind cave fish</name>
    <name type="synonym">Astyanax fasciatus mexicanus</name>
    <dbReference type="NCBI Taxonomy" id="7994"/>
    <lineage>
        <taxon>Eukaryota</taxon>
        <taxon>Metazoa</taxon>
        <taxon>Chordata</taxon>
        <taxon>Craniata</taxon>
        <taxon>Vertebrata</taxon>
        <taxon>Euteleostomi</taxon>
        <taxon>Actinopterygii</taxon>
        <taxon>Neopterygii</taxon>
        <taxon>Teleostei</taxon>
        <taxon>Ostariophysi</taxon>
        <taxon>Characiformes</taxon>
        <taxon>Characoidei</taxon>
        <taxon>Acestrorhamphidae</taxon>
        <taxon>Acestrorhamphinae</taxon>
        <taxon>Astyanax</taxon>
    </lineage>
</organism>
<dbReference type="Ensembl" id="ENSAMXT00005030930.1">
    <property type="protein sequence ID" value="ENSAMXP00005028156.1"/>
    <property type="gene ID" value="ENSAMXG00005014080.1"/>
</dbReference>
<evidence type="ECO:0000256" key="3">
    <source>
        <dbReference type="ARBA" id="ARBA00022490"/>
    </source>
</evidence>
<dbReference type="InterPro" id="IPR024957">
    <property type="entry name" value="Cep57_MT-bd_dom"/>
</dbReference>
<dbReference type="EMBL" id="JAICCE010000001">
    <property type="protein sequence ID" value="KAG9282499.1"/>
    <property type="molecule type" value="Genomic_DNA"/>
</dbReference>
<feature type="region of interest" description="Disordered" evidence="9">
    <location>
        <begin position="322"/>
        <end position="347"/>
    </location>
</feature>
<evidence type="ECO:0000256" key="5">
    <source>
        <dbReference type="ARBA" id="ARBA00023054"/>
    </source>
</evidence>
<keyword evidence="6" id="KW-0206">Cytoskeleton</keyword>
<evidence type="ECO:0000256" key="2">
    <source>
        <dbReference type="ARBA" id="ARBA00008179"/>
    </source>
</evidence>
<dbReference type="InterPro" id="IPR051756">
    <property type="entry name" value="Centrosomal_MT-associated"/>
</dbReference>
<dbReference type="OMA" id="QNERSQP"/>
<accession>A0A8B9JXE3</accession>
<dbReference type="Pfam" id="PF14073">
    <property type="entry name" value="Cep57_CLD"/>
    <property type="match status" value="1"/>
</dbReference>
<dbReference type="InterPro" id="IPR025913">
    <property type="entry name" value="Cep57_CLD"/>
</dbReference>
<feature type="region of interest" description="Disordered" evidence="9">
    <location>
        <begin position="406"/>
        <end position="497"/>
    </location>
</feature>
<dbReference type="CTD" id="285753"/>
<dbReference type="Pfam" id="PF06657">
    <property type="entry name" value="Cep57_MT_bd"/>
    <property type="match status" value="1"/>
</dbReference>
<dbReference type="Proteomes" id="UP000752171">
    <property type="component" value="Unassembled WGS sequence"/>
</dbReference>
<feature type="domain" description="Cep57 centrosome microtubule-binding" evidence="10">
    <location>
        <begin position="351"/>
        <end position="413"/>
    </location>
</feature>
<feature type="domain" description="Cep57 centrosome localisation" evidence="11">
    <location>
        <begin position="68"/>
        <end position="244"/>
    </location>
</feature>
<evidence type="ECO:0000256" key="7">
    <source>
        <dbReference type="ARBA" id="ARBA00041218"/>
    </source>
</evidence>
<evidence type="ECO:0000256" key="8">
    <source>
        <dbReference type="ARBA" id="ARBA00042578"/>
    </source>
</evidence>
<dbReference type="Proteomes" id="UP000694621">
    <property type="component" value="Unplaced"/>
</dbReference>
<evidence type="ECO:0000313" key="13">
    <source>
        <dbReference type="Ensembl" id="ENSAMXP00005028156.1"/>
    </source>
</evidence>
<dbReference type="AlphaFoldDB" id="A0A8B9JXE3"/>